<reference evidence="2" key="2">
    <citation type="submission" date="2025-09" db="UniProtKB">
        <authorList>
            <consortium name="Ensembl"/>
        </authorList>
    </citation>
    <scope>IDENTIFICATION</scope>
</reference>
<proteinExistence type="predicted"/>
<dbReference type="Ensembl" id="ENSCPGT00000010218.1">
    <property type="protein sequence ID" value="ENSCPGP00000009318.1"/>
    <property type="gene ID" value="ENSCPGG00000006602.1"/>
</dbReference>
<dbReference type="GO" id="GO:0070139">
    <property type="term" value="F:SUMO-specific endopeptidase activity"/>
    <property type="evidence" value="ECO:0007669"/>
    <property type="project" value="TreeGrafter"/>
</dbReference>
<keyword evidence="1" id="KW-0833">Ubl conjugation pathway</keyword>
<dbReference type="PANTHER" id="PTHR46896">
    <property type="entry name" value="SENTRIN-SPECIFIC PROTEASE"/>
    <property type="match status" value="1"/>
</dbReference>
<evidence type="ECO:0000256" key="1">
    <source>
        <dbReference type="ARBA" id="ARBA00022786"/>
    </source>
</evidence>
<accession>A0A8C3JN11</accession>
<name>A0A8C3JN11_9CHAR</name>
<protein>
    <submittedName>
        <fullName evidence="2">SUMO specific peptidase 7</fullName>
    </submittedName>
</protein>
<reference evidence="2" key="1">
    <citation type="submission" date="2025-08" db="UniProtKB">
        <authorList>
            <consortium name="Ensembl"/>
        </authorList>
    </citation>
    <scope>IDENTIFICATION</scope>
</reference>
<organism evidence="2 3">
    <name type="scientific">Calidris pygmaea</name>
    <name type="common">Spoon-billed sandpiper</name>
    <dbReference type="NCBI Taxonomy" id="425635"/>
    <lineage>
        <taxon>Eukaryota</taxon>
        <taxon>Metazoa</taxon>
        <taxon>Chordata</taxon>
        <taxon>Craniata</taxon>
        <taxon>Vertebrata</taxon>
        <taxon>Euteleostomi</taxon>
        <taxon>Archelosauria</taxon>
        <taxon>Archosauria</taxon>
        <taxon>Dinosauria</taxon>
        <taxon>Saurischia</taxon>
        <taxon>Theropoda</taxon>
        <taxon>Coelurosauria</taxon>
        <taxon>Aves</taxon>
        <taxon>Neognathae</taxon>
        <taxon>Neoaves</taxon>
        <taxon>Charadriiformes</taxon>
        <taxon>Scolopacidae</taxon>
        <taxon>Calidris</taxon>
    </lineage>
</organism>
<dbReference type="InterPro" id="IPR051947">
    <property type="entry name" value="Sentrin-specific_protease"/>
</dbReference>
<dbReference type="AlphaFoldDB" id="A0A8C3JN11"/>
<dbReference type="GO" id="GO:0016926">
    <property type="term" value="P:protein desumoylation"/>
    <property type="evidence" value="ECO:0007669"/>
    <property type="project" value="TreeGrafter"/>
</dbReference>
<sequence>MHVTAESSSDPVAVNCHPCGNYLHTRSLCPHKLILAVITSWSRKARRLVGMFIFAVKTLASNQLMNGQGLEIVLSTLLLIYYYMYGRQPKVILTNVLRTKLGRKYTQAQLKTGANFSDAGKLRSDQPPSSSVASVTIWQILNPTLQSLFLSKRQPKVILTNVLRTKIGRKYIDSHVIIDADLSDADKLLSGQLPSSSVASLQTCQILSSSHESTFLSERKRCGFQNQVFCSEVIPELELPYLWKTLFCSMCRMNNSAYQTLFLSYS</sequence>
<dbReference type="Proteomes" id="UP000694419">
    <property type="component" value="Unplaced"/>
</dbReference>
<evidence type="ECO:0000313" key="2">
    <source>
        <dbReference type="Ensembl" id="ENSCPGP00000009318.1"/>
    </source>
</evidence>
<dbReference type="GO" id="GO:0005634">
    <property type="term" value="C:nucleus"/>
    <property type="evidence" value="ECO:0007669"/>
    <property type="project" value="TreeGrafter"/>
</dbReference>
<evidence type="ECO:0000313" key="3">
    <source>
        <dbReference type="Proteomes" id="UP000694419"/>
    </source>
</evidence>
<dbReference type="PANTHER" id="PTHR46896:SF2">
    <property type="entry name" value="SENTRIN-SPECIFIC PROTEASE 7"/>
    <property type="match status" value="1"/>
</dbReference>
<dbReference type="GO" id="GO:0005737">
    <property type="term" value="C:cytoplasm"/>
    <property type="evidence" value="ECO:0007669"/>
    <property type="project" value="TreeGrafter"/>
</dbReference>
<keyword evidence="3" id="KW-1185">Reference proteome</keyword>